<dbReference type="PROSITE" id="PS50110">
    <property type="entry name" value="RESPONSE_REGULATORY"/>
    <property type="match status" value="1"/>
</dbReference>
<dbReference type="RefSeq" id="WP_233055093.1">
    <property type="nucleotide sequence ID" value="NZ_JAIMJA010000045.1"/>
</dbReference>
<feature type="modified residue" description="4-aspartylphosphate" evidence="1">
    <location>
        <position position="52"/>
    </location>
</feature>
<evidence type="ECO:0000313" key="4">
    <source>
        <dbReference type="Proteomes" id="UP001201273"/>
    </source>
</evidence>
<dbReference type="Proteomes" id="UP001201273">
    <property type="component" value="Unassembled WGS sequence"/>
</dbReference>
<dbReference type="SMART" id="SM00448">
    <property type="entry name" value="REC"/>
    <property type="match status" value="1"/>
</dbReference>
<sequence>MKILVVEDTICLRHIMLHMLRELGHTDLEEAADGTHALHLLAKHQFDLVITDYNMPKIDGIQLLKHIRAKELTADLPVLIVTSDADKSHLTQAIQAKASGFLAKPFSLAILKKQMDKIIQKRNQSAANKTTRFIALD</sequence>
<dbReference type="InterPro" id="IPR052048">
    <property type="entry name" value="ST_Response_Regulator"/>
</dbReference>
<feature type="domain" description="Response regulatory" evidence="2">
    <location>
        <begin position="2"/>
        <end position="119"/>
    </location>
</feature>
<dbReference type="InterPro" id="IPR011006">
    <property type="entry name" value="CheY-like_superfamily"/>
</dbReference>
<reference evidence="3 4" key="1">
    <citation type="journal article" date="2022" name="Environ. Microbiol. Rep.">
        <title>Eco-phylogenetic analyses reveal divergent evolution of vitamin B12 metabolism in the marine bacterial family 'Psychromonadaceae'.</title>
        <authorList>
            <person name="Jin X."/>
            <person name="Yang Y."/>
            <person name="Cao H."/>
            <person name="Gao B."/>
            <person name="Zhao Z."/>
        </authorList>
    </citation>
    <scope>NUCLEOTIDE SEQUENCE [LARGE SCALE GENOMIC DNA]</scope>
    <source>
        <strain evidence="3 4">MKS20</strain>
    </source>
</reference>
<keyword evidence="4" id="KW-1185">Reference proteome</keyword>
<dbReference type="EMBL" id="JAIMJA010000045">
    <property type="protein sequence ID" value="MCE2597354.1"/>
    <property type="molecule type" value="Genomic_DNA"/>
</dbReference>
<evidence type="ECO:0000259" key="2">
    <source>
        <dbReference type="PROSITE" id="PS50110"/>
    </source>
</evidence>
<dbReference type="Gene3D" id="3.40.50.2300">
    <property type="match status" value="1"/>
</dbReference>
<organism evidence="3 4">
    <name type="scientific">Motilimonas cestriensis</name>
    <dbReference type="NCBI Taxonomy" id="2742685"/>
    <lineage>
        <taxon>Bacteria</taxon>
        <taxon>Pseudomonadati</taxon>
        <taxon>Pseudomonadota</taxon>
        <taxon>Gammaproteobacteria</taxon>
        <taxon>Alteromonadales</taxon>
        <taxon>Alteromonadales genera incertae sedis</taxon>
        <taxon>Motilimonas</taxon>
    </lineage>
</organism>
<evidence type="ECO:0000256" key="1">
    <source>
        <dbReference type="PROSITE-ProRule" id="PRU00169"/>
    </source>
</evidence>
<proteinExistence type="predicted"/>
<comment type="caution">
    <text evidence="3">The sequence shown here is derived from an EMBL/GenBank/DDBJ whole genome shotgun (WGS) entry which is preliminary data.</text>
</comment>
<dbReference type="PANTHER" id="PTHR43228:SF1">
    <property type="entry name" value="TWO-COMPONENT RESPONSE REGULATOR ARR22"/>
    <property type="match status" value="1"/>
</dbReference>
<dbReference type="SUPFAM" id="SSF52172">
    <property type="entry name" value="CheY-like"/>
    <property type="match status" value="1"/>
</dbReference>
<dbReference type="PANTHER" id="PTHR43228">
    <property type="entry name" value="TWO-COMPONENT RESPONSE REGULATOR"/>
    <property type="match status" value="1"/>
</dbReference>
<gene>
    <name evidence="3" type="ORF">K6Y31_21515</name>
</gene>
<name>A0ABS8WE82_9GAMM</name>
<dbReference type="Pfam" id="PF00072">
    <property type="entry name" value="Response_reg"/>
    <property type="match status" value="1"/>
</dbReference>
<keyword evidence="1" id="KW-0597">Phosphoprotein</keyword>
<evidence type="ECO:0000313" key="3">
    <source>
        <dbReference type="EMBL" id="MCE2597354.1"/>
    </source>
</evidence>
<protein>
    <submittedName>
        <fullName evidence="3">Response regulator</fullName>
    </submittedName>
</protein>
<dbReference type="InterPro" id="IPR001789">
    <property type="entry name" value="Sig_transdc_resp-reg_receiver"/>
</dbReference>
<accession>A0ABS8WE82</accession>